<protein>
    <submittedName>
        <fullName evidence="2">Uncharacterized protein</fullName>
    </submittedName>
</protein>
<dbReference type="AlphaFoldDB" id="A0A0G4NCH3"/>
<organism evidence="2 3">
    <name type="scientific">Verticillium longisporum</name>
    <name type="common">Verticillium dahliae var. longisporum</name>
    <dbReference type="NCBI Taxonomy" id="100787"/>
    <lineage>
        <taxon>Eukaryota</taxon>
        <taxon>Fungi</taxon>
        <taxon>Dikarya</taxon>
        <taxon>Ascomycota</taxon>
        <taxon>Pezizomycotina</taxon>
        <taxon>Sordariomycetes</taxon>
        <taxon>Hypocreomycetidae</taxon>
        <taxon>Glomerellales</taxon>
        <taxon>Plectosphaerellaceae</taxon>
        <taxon>Verticillium</taxon>
    </lineage>
</organism>
<evidence type="ECO:0000313" key="2">
    <source>
        <dbReference type="EMBL" id="CRK44177.1"/>
    </source>
</evidence>
<feature type="region of interest" description="Disordered" evidence="1">
    <location>
        <begin position="38"/>
        <end position="65"/>
    </location>
</feature>
<name>A0A0G4NCH3_VERLO</name>
<accession>A0A0G4NCH3</accession>
<evidence type="ECO:0000313" key="3">
    <source>
        <dbReference type="Proteomes" id="UP000045706"/>
    </source>
</evidence>
<dbReference type="Proteomes" id="UP000045706">
    <property type="component" value="Unassembled WGS sequence"/>
</dbReference>
<evidence type="ECO:0000256" key="1">
    <source>
        <dbReference type="SAM" id="MobiDB-lite"/>
    </source>
</evidence>
<proteinExistence type="predicted"/>
<sequence>MTGLHSSPVHLPSTPPAADRANDRAFGDGMLRQCALELRPGQRGQGKDTPRTPNIRRQGPTKARHDGLSVAVMSHLALLAWGHPSARLGTPLGSVESPVHRRLSLSLFSLPTTLSTSTITIITFTITILLHTLKTPHGQHDLSYPPMRHHVNVTTMASLSLRAAGR</sequence>
<feature type="region of interest" description="Disordered" evidence="1">
    <location>
        <begin position="1"/>
        <end position="24"/>
    </location>
</feature>
<reference evidence="3" key="1">
    <citation type="submission" date="2015-05" db="EMBL/GenBank/DDBJ databases">
        <authorList>
            <person name="Fogelqvist Johan"/>
        </authorList>
    </citation>
    <scope>NUCLEOTIDE SEQUENCE [LARGE SCALE GENOMIC DNA]</scope>
</reference>
<gene>
    <name evidence="2" type="ORF">BN1723_000863</name>
</gene>
<dbReference type="EMBL" id="CVQI01033939">
    <property type="protein sequence ID" value="CRK44177.1"/>
    <property type="molecule type" value="Genomic_DNA"/>
</dbReference>